<feature type="compositionally biased region" description="Polar residues" evidence="1">
    <location>
        <begin position="50"/>
        <end position="73"/>
    </location>
</feature>
<feature type="compositionally biased region" description="Polar residues" evidence="1">
    <location>
        <begin position="86"/>
        <end position="95"/>
    </location>
</feature>
<evidence type="ECO:0008006" key="4">
    <source>
        <dbReference type="Google" id="ProtNLM"/>
    </source>
</evidence>
<sequence length="95" mass="10050">MVGTCIYFGDLNKAVNNMRTLIKLTTTATLAACLQVNTVGTANAARLASNSTTNLTKDRSTSTVGTLTPTSRFGTYEKYEPDPNGNPKSDGTGTR</sequence>
<protein>
    <recommendedName>
        <fullName evidence="4">Lipoprotein</fullName>
    </recommendedName>
</protein>
<name>A0ABX2D4X5_9CYAN</name>
<feature type="region of interest" description="Disordered" evidence="1">
    <location>
        <begin position="50"/>
        <end position="95"/>
    </location>
</feature>
<reference evidence="2 3" key="1">
    <citation type="journal article" date="2020" name="Sci. Rep.">
        <title>A novel cyanobacterial geosmin producer, revising GeoA distribution and dispersion patterns in Bacteria.</title>
        <authorList>
            <person name="Churro C."/>
            <person name="Semedo-Aguiar A.P."/>
            <person name="Silva A.D."/>
            <person name="Pereira-Leal J.B."/>
            <person name="Leite R.B."/>
        </authorList>
    </citation>
    <scope>NUCLEOTIDE SEQUENCE [LARGE SCALE GENOMIC DNA]</scope>
    <source>
        <strain evidence="2 3">IPMA8</strain>
    </source>
</reference>
<evidence type="ECO:0000313" key="3">
    <source>
        <dbReference type="Proteomes" id="UP000702425"/>
    </source>
</evidence>
<evidence type="ECO:0000313" key="2">
    <source>
        <dbReference type="EMBL" id="NQE37705.1"/>
    </source>
</evidence>
<evidence type="ECO:0000256" key="1">
    <source>
        <dbReference type="SAM" id="MobiDB-lite"/>
    </source>
</evidence>
<dbReference type="Proteomes" id="UP000702425">
    <property type="component" value="Unassembled WGS sequence"/>
</dbReference>
<accession>A0ABX2D4X5</accession>
<dbReference type="EMBL" id="SRRZ01000146">
    <property type="protein sequence ID" value="NQE37705.1"/>
    <property type="molecule type" value="Genomic_DNA"/>
</dbReference>
<organism evidence="2 3">
    <name type="scientific">Microcoleus asticus IPMA8</name>
    <dbReference type="NCBI Taxonomy" id="2563858"/>
    <lineage>
        <taxon>Bacteria</taxon>
        <taxon>Bacillati</taxon>
        <taxon>Cyanobacteriota</taxon>
        <taxon>Cyanophyceae</taxon>
        <taxon>Oscillatoriophycideae</taxon>
        <taxon>Oscillatoriales</taxon>
        <taxon>Microcoleaceae</taxon>
        <taxon>Microcoleus</taxon>
        <taxon>Microcoleus asticus</taxon>
    </lineage>
</organism>
<comment type="caution">
    <text evidence="2">The sequence shown here is derived from an EMBL/GenBank/DDBJ whole genome shotgun (WGS) entry which is preliminary data.</text>
</comment>
<proteinExistence type="predicted"/>
<gene>
    <name evidence="2" type="ORF">E5S67_05480</name>
</gene>
<keyword evidence="3" id="KW-1185">Reference proteome</keyword>